<dbReference type="PANTHER" id="PTHR36900">
    <property type="entry name" value="NAD(P)H-QUINONE OXIDOREDUCTASE SUBUNIT M, CHLOROPLASTIC"/>
    <property type="match status" value="1"/>
</dbReference>
<evidence type="ECO:0000256" key="6">
    <source>
        <dbReference type="ARBA" id="ARBA00022719"/>
    </source>
</evidence>
<comment type="similarity">
    <text evidence="3">Belongs to the NDH complex subunit M family.</text>
</comment>
<dbReference type="Proteomes" id="UP001457282">
    <property type="component" value="Unassembled WGS sequence"/>
</dbReference>
<dbReference type="GO" id="GO:0009535">
    <property type="term" value="C:chloroplast thylakoid membrane"/>
    <property type="evidence" value="ECO:0007669"/>
    <property type="project" value="UniProtKB-SubCell"/>
</dbReference>
<evidence type="ECO:0000256" key="1">
    <source>
        <dbReference type="ARBA" id="ARBA00004059"/>
    </source>
</evidence>
<dbReference type="Pfam" id="PF10664">
    <property type="entry name" value="NdhM"/>
    <property type="match status" value="1"/>
</dbReference>
<accession>A0AAW1YAZ7</accession>
<comment type="catalytic activity">
    <reaction evidence="14">
        <text>a plastoquinone + NADPH + (n+1) H(+)(in) = a plastoquinol + NADP(+) + n H(+)(out)</text>
        <dbReference type="Rhea" id="RHEA:42612"/>
        <dbReference type="Rhea" id="RHEA-COMP:9561"/>
        <dbReference type="Rhea" id="RHEA-COMP:9562"/>
        <dbReference type="ChEBI" id="CHEBI:15378"/>
        <dbReference type="ChEBI" id="CHEBI:17757"/>
        <dbReference type="ChEBI" id="CHEBI:57783"/>
        <dbReference type="ChEBI" id="CHEBI:58349"/>
        <dbReference type="ChEBI" id="CHEBI:62192"/>
    </reaction>
</comment>
<organism evidence="17 18">
    <name type="scientific">Rubus argutus</name>
    <name type="common">Southern blackberry</name>
    <dbReference type="NCBI Taxonomy" id="59490"/>
    <lineage>
        <taxon>Eukaryota</taxon>
        <taxon>Viridiplantae</taxon>
        <taxon>Streptophyta</taxon>
        <taxon>Embryophyta</taxon>
        <taxon>Tracheophyta</taxon>
        <taxon>Spermatophyta</taxon>
        <taxon>Magnoliopsida</taxon>
        <taxon>eudicotyledons</taxon>
        <taxon>Gunneridae</taxon>
        <taxon>Pentapetalae</taxon>
        <taxon>rosids</taxon>
        <taxon>fabids</taxon>
        <taxon>Rosales</taxon>
        <taxon>Rosaceae</taxon>
        <taxon>Rosoideae</taxon>
        <taxon>Rosoideae incertae sedis</taxon>
        <taxon>Rubus</taxon>
    </lineage>
</organism>
<dbReference type="PANTHER" id="PTHR36900:SF1">
    <property type="entry name" value="NAD(P)H-QUINONE OXIDOREDUCTASE SUBUNIT M, CHLOROPLASTIC"/>
    <property type="match status" value="1"/>
</dbReference>
<keyword evidence="9" id="KW-1278">Translocase</keyword>
<evidence type="ECO:0000256" key="8">
    <source>
        <dbReference type="ARBA" id="ARBA00022957"/>
    </source>
</evidence>
<evidence type="ECO:0000256" key="7">
    <source>
        <dbReference type="ARBA" id="ARBA00022857"/>
    </source>
</evidence>
<name>A0AAW1YAZ7_RUBAR</name>
<evidence type="ECO:0000256" key="11">
    <source>
        <dbReference type="ARBA" id="ARBA00023136"/>
    </source>
</evidence>
<reference evidence="17 18" key="1">
    <citation type="journal article" date="2023" name="G3 (Bethesda)">
        <title>A chromosome-length genome assembly and annotation of blackberry (Rubus argutus, cv. 'Hillquist').</title>
        <authorList>
            <person name="Bruna T."/>
            <person name="Aryal R."/>
            <person name="Dudchenko O."/>
            <person name="Sargent D.J."/>
            <person name="Mead D."/>
            <person name="Buti M."/>
            <person name="Cavallini A."/>
            <person name="Hytonen T."/>
            <person name="Andres J."/>
            <person name="Pham M."/>
            <person name="Weisz D."/>
            <person name="Mascagni F."/>
            <person name="Usai G."/>
            <person name="Natali L."/>
            <person name="Bassil N."/>
            <person name="Fernandez G.E."/>
            <person name="Lomsadze A."/>
            <person name="Armour M."/>
            <person name="Olukolu B."/>
            <person name="Poorten T."/>
            <person name="Britton C."/>
            <person name="Davik J."/>
            <person name="Ashrafi H."/>
            <person name="Aiden E.L."/>
            <person name="Borodovsky M."/>
            <person name="Worthington M."/>
        </authorList>
    </citation>
    <scope>NUCLEOTIDE SEQUENCE [LARGE SCALE GENOMIC DNA]</scope>
    <source>
        <strain evidence="17">PI 553951</strain>
    </source>
</reference>
<evidence type="ECO:0000313" key="18">
    <source>
        <dbReference type="Proteomes" id="UP001457282"/>
    </source>
</evidence>
<feature type="compositionally biased region" description="Basic and acidic residues" evidence="16">
    <location>
        <begin position="46"/>
        <end position="61"/>
    </location>
</feature>
<evidence type="ECO:0000256" key="4">
    <source>
        <dbReference type="ARBA" id="ARBA00011851"/>
    </source>
</evidence>
<sequence length="210" mass="24299">MATTCSSMASAKLSMLGYAGRRKQLRKRRDFFISAQQQPGEVQEPQELKIQEPEVQREKGQPKGTVLRPVEPQLNVKSKNMGREYGGDWLSSATRHVRIYAAYIDPETCAFDQTQMDKLTIILDPTNEFVWTPETTNKVYSYFQELVDHYEGADLTEYTLRLIGSDIEHYIRKLLYDGEIKYNMDARVLNFSMGKPRVMFNNNDIQPQDV</sequence>
<protein>
    <recommendedName>
        <fullName evidence="5">NAD(P)H-quinone oxidoreductase subunit M, chloroplastic</fullName>
    </recommendedName>
    <alternativeName>
        <fullName evidence="13">NAD(P)H dehydrogenase subunit M</fullName>
    </alternativeName>
    <alternativeName>
        <fullName evidence="12">NADH-plastoquinone oxidoreductase subunit M</fullName>
    </alternativeName>
</protein>
<proteinExistence type="inferred from homology"/>
<keyword evidence="10" id="KW-0520">NAD</keyword>
<evidence type="ECO:0000256" key="12">
    <source>
        <dbReference type="ARBA" id="ARBA00029860"/>
    </source>
</evidence>
<keyword evidence="18" id="KW-1185">Reference proteome</keyword>
<evidence type="ECO:0000256" key="14">
    <source>
        <dbReference type="ARBA" id="ARBA00047726"/>
    </source>
</evidence>
<keyword evidence="7" id="KW-0521">NADP</keyword>
<evidence type="ECO:0000256" key="13">
    <source>
        <dbReference type="ARBA" id="ARBA00031769"/>
    </source>
</evidence>
<comment type="function">
    <text evidence="1">NDH shuttles electrons from NAD(P)H:plastoquinone, via FMN and iron-sulfur (Fe-S) centers, to quinones in the photosynthetic chain and possibly in a chloroplast respiratory chain. The immediate electron acceptor for the enzyme in this species is believed to be plastoquinone. Couples the redox reaction to proton translocation, and thus conserves the redox energy in a proton gradient.</text>
</comment>
<dbReference type="AlphaFoldDB" id="A0AAW1YAZ7"/>
<evidence type="ECO:0000256" key="10">
    <source>
        <dbReference type="ARBA" id="ARBA00023027"/>
    </source>
</evidence>
<evidence type="ECO:0000256" key="5">
    <source>
        <dbReference type="ARBA" id="ARBA00017454"/>
    </source>
</evidence>
<dbReference type="InterPro" id="IPR018922">
    <property type="entry name" value="NdhM"/>
</dbReference>
<evidence type="ECO:0000256" key="3">
    <source>
        <dbReference type="ARBA" id="ARBA00009484"/>
    </source>
</evidence>
<dbReference type="EMBL" id="JBEDUW010000002">
    <property type="protein sequence ID" value="KAK9945906.1"/>
    <property type="molecule type" value="Genomic_DNA"/>
</dbReference>
<comment type="subcellular location">
    <subcellularLocation>
        <location evidence="2">Plastid</location>
        <location evidence="2">Chloroplast thylakoid membrane</location>
        <topology evidence="2">Peripheral membrane protein</topology>
        <orientation evidence="2">Stromal side</orientation>
    </subcellularLocation>
</comment>
<evidence type="ECO:0000256" key="15">
    <source>
        <dbReference type="ARBA" id="ARBA00048026"/>
    </source>
</evidence>
<evidence type="ECO:0000256" key="2">
    <source>
        <dbReference type="ARBA" id="ARBA00004185"/>
    </source>
</evidence>
<dbReference type="GO" id="GO:0048038">
    <property type="term" value="F:quinone binding"/>
    <property type="evidence" value="ECO:0007669"/>
    <property type="project" value="UniProtKB-KW"/>
</dbReference>
<evidence type="ECO:0000256" key="16">
    <source>
        <dbReference type="SAM" id="MobiDB-lite"/>
    </source>
</evidence>
<feature type="region of interest" description="Disordered" evidence="16">
    <location>
        <begin position="37"/>
        <end position="66"/>
    </location>
</feature>
<dbReference type="GO" id="GO:0016655">
    <property type="term" value="F:oxidoreductase activity, acting on NAD(P)H, quinone or similar compound as acceptor"/>
    <property type="evidence" value="ECO:0007669"/>
    <property type="project" value="InterPro"/>
</dbReference>
<comment type="subunit">
    <text evidence="4">Part of the chloroplast NDH complex, composed of a mixture of chloroplast and nucleus encoded subunits. Component of the NDH subcomplex A, at least composed of ndhH, ndhI, ndhJ, ndhK, ndhL, ndhM, ndhN and ndhO.</text>
</comment>
<evidence type="ECO:0000256" key="9">
    <source>
        <dbReference type="ARBA" id="ARBA00022967"/>
    </source>
</evidence>
<comment type="catalytic activity">
    <reaction evidence="15">
        <text>a plastoquinone + NADH + (n+1) H(+)(in) = a plastoquinol + NAD(+) + n H(+)(out)</text>
        <dbReference type="Rhea" id="RHEA:42608"/>
        <dbReference type="Rhea" id="RHEA-COMP:9561"/>
        <dbReference type="Rhea" id="RHEA-COMP:9562"/>
        <dbReference type="ChEBI" id="CHEBI:15378"/>
        <dbReference type="ChEBI" id="CHEBI:17757"/>
        <dbReference type="ChEBI" id="CHEBI:57540"/>
        <dbReference type="ChEBI" id="CHEBI:57945"/>
        <dbReference type="ChEBI" id="CHEBI:62192"/>
    </reaction>
</comment>
<keyword evidence="11" id="KW-0472">Membrane</keyword>
<comment type="caution">
    <text evidence="17">The sequence shown here is derived from an EMBL/GenBank/DDBJ whole genome shotgun (WGS) entry which is preliminary data.</text>
</comment>
<evidence type="ECO:0000313" key="17">
    <source>
        <dbReference type="EMBL" id="KAK9945906.1"/>
    </source>
</evidence>
<keyword evidence="8" id="KW-0618">Plastoquinone</keyword>
<gene>
    <name evidence="17" type="ORF">M0R45_011396</name>
</gene>
<keyword evidence="6" id="KW-0874">Quinone</keyword>